<sequence>MKEYKRVYERILEMDKRLDIAKKQLQVCEDRERKLQREMVKGSKAPGITQDKLQQAVDARNLASTELTSQKRETDALKLASVRAGLLELSQSWASLGRKCAVLAESQMELAQLIPDVNTRLEEIPPYTDAHESQKIIYSTRGKLEHLEPPKYSSAALATSFSSPSSSTSSLPPYEPPYRPMSAGYRGPRRMARLSDVRVYSVLTWCIFVFMHAI</sequence>
<gene>
    <name evidence="3" type="ORF">GBAR_LOCUS3319</name>
</gene>
<feature type="coiled-coil region" evidence="1">
    <location>
        <begin position="11"/>
        <end position="38"/>
    </location>
</feature>
<dbReference type="AlphaFoldDB" id="A0AA35R2V6"/>
<comment type="caution">
    <text evidence="3">The sequence shown here is derived from an EMBL/GenBank/DDBJ whole genome shotgun (WGS) entry which is preliminary data.</text>
</comment>
<accession>A0AA35R2V6</accession>
<evidence type="ECO:0000256" key="2">
    <source>
        <dbReference type="SAM" id="MobiDB-lite"/>
    </source>
</evidence>
<evidence type="ECO:0000313" key="3">
    <source>
        <dbReference type="EMBL" id="CAI8002077.1"/>
    </source>
</evidence>
<protein>
    <submittedName>
        <fullName evidence="3">Uncharacterized protein</fullName>
    </submittedName>
</protein>
<organism evidence="3 4">
    <name type="scientific">Geodia barretti</name>
    <name type="common">Barrett's horny sponge</name>
    <dbReference type="NCBI Taxonomy" id="519541"/>
    <lineage>
        <taxon>Eukaryota</taxon>
        <taxon>Metazoa</taxon>
        <taxon>Porifera</taxon>
        <taxon>Demospongiae</taxon>
        <taxon>Heteroscleromorpha</taxon>
        <taxon>Tetractinellida</taxon>
        <taxon>Astrophorina</taxon>
        <taxon>Geodiidae</taxon>
        <taxon>Geodia</taxon>
    </lineage>
</organism>
<evidence type="ECO:0000313" key="4">
    <source>
        <dbReference type="Proteomes" id="UP001174909"/>
    </source>
</evidence>
<dbReference type="Gene3D" id="1.20.1270.60">
    <property type="entry name" value="Arfaptin homology (AH) domain/BAR domain"/>
    <property type="match status" value="1"/>
</dbReference>
<feature type="region of interest" description="Disordered" evidence="2">
    <location>
        <begin position="158"/>
        <end position="179"/>
    </location>
</feature>
<evidence type="ECO:0000256" key="1">
    <source>
        <dbReference type="SAM" id="Coils"/>
    </source>
</evidence>
<keyword evidence="4" id="KW-1185">Reference proteome</keyword>
<name>A0AA35R2V6_GEOBA</name>
<feature type="compositionally biased region" description="Low complexity" evidence="2">
    <location>
        <begin position="158"/>
        <end position="172"/>
    </location>
</feature>
<proteinExistence type="predicted"/>
<reference evidence="3" key="1">
    <citation type="submission" date="2023-03" db="EMBL/GenBank/DDBJ databases">
        <authorList>
            <person name="Steffen K."/>
            <person name="Cardenas P."/>
        </authorList>
    </citation>
    <scope>NUCLEOTIDE SEQUENCE</scope>
</reference>
<keyword evidence="1" id="KW-0175">Coiled coil</keyword>
<dbReference type="InterPro" id="IPR027267">
    <property type="entry name" value="AH/BAR_dom_sf"/>
</dbReference>
<dbReference type="EMBL" id="CASHTH010000460">
    <property type="protein sequence ID" value="CAI8002077.1"/>
    <property type="molecule type" value="Genomic_DNA"/>
</dbReference>
<dbReference type="Proteomes" id="UP001174909">
    <property type="component" value="Unassembled WGS sequence"/>
</dbReference>